<evidence type="ECO:0008006" key="5">
    <source>
        <dbReference type="Google" id="ProtNLM"/>
    </source>
</evidence>
<keyword evidence="2" id="KW-0732">Signal</keyword>
<dbReference type="InterPro" id="IPR024520">
    <property type="entry name" value="DUF3558"/>
</dbReference>
<organism evidence="3 4">
    <name type="scientific">Gandjariella thermophila</name>
    <dbReference type="NCBI Taxonomy" id="1931992"/>
    <lineage>
        <taxon>Bacteria</taxon>
        <taxon>Bacillati</taxon>
        <taxon>Actinomycetota</taxon>
        <taxon>Actinomycetes</taxon>
        <taxon>Pseudonocardiales</taxon>
        <taxon>Pseudonocardiaceae</taxon>
        <taxon>Gandjariella</taxon>
    </lineage>
</organism>
<reference evidence="4" key="1">
    <citation type="submission" date="2019-04" db="EMBL/GenBank/DDBJ databases">
        <title>Draft genome sequence of Pseudonocardiaceae bacterium SL3-2-4.</title>
        <authorList>
            <person name="Ningsih F."/>
            <person name="Yokota A."/>
            <person name="Sakai Y."/>
            <person name="Nanatani K."/>
            <person name="Yabe S."/>
            <person name="Oetari A."/>
            <person name="Sjamsuridzal W."/>
        </authorList>
    </citation>
    <scope>NUCLEOTIDE SEQUENCE [LARGE SCALE GENOMIC DNA]</scope>
    <source>
        <strain evidence="4">SL3-2-4</strain>
    </source>
</reference>
<feature type="signal peptide" evidence="2">
    <location>
        <begin position="1"/>
        <end position="30"/>
    </location>
</feature>
<gene>
    <name evidence="3" type="ORF">GTS_47280</name>
</gene>
<feature type="region of interest" description="Disordered" evidence="1">
    <location>
        <begin position="22"/>
        <end position="44"/>
    </location>
</feature>
<accession>A0A4D4J8G2</accession>
<dbReference type="Proteomes" id="UP000298860">
    <property type="component" value="Unassembled WGS sequence"/>
</dbReference>
<dbReference type="PROSITE" id="PS51257">
    <property type="entry name" value="PROKAR_LIPOPROTEIN"/>
    <property type="match status" value="1"/>
</dbReference>
<comment type="caution">
    <text evidence="3">The sequence shown here is derived from an EMBL/GenBank/DDBJ whole genome shotgun (WGS) entry which is preliminary data.</text>
</comment>
<keyword evidence="4" id="KW-1185">Reference proteome</keyword>
<dbReference type="EMBL" id="BJFL01000034">
    <property type="protein sequence ID" value="GDY33095.1"/>
    <property type="molecule type" value="Genomic_DNA"/>
</dbReference>
<evidence type="ECO:0000256" key="1">
    <source>
        <dbReference type="SAM" id="MobiDB-lite"/>
    </source>
</evidence>
<protein>
    <recommendedName>
        <fullName evidence="5">DUF3558 domain-containing protein</fullName>
    </recommendedName>
</protein>
<proteinExistence type="predicted"/>
<evidence type="ECO:0000256" key="2">
    <source>
        <dbReference type="SAM" id="SignalP"/>
    </source>
</evidence>
<sequence>MRVKTMTAAALVGAALVAAGCSSTTTPGSAQPTTSSAALPAGTPNVAHPLDTTRFQKDPCSLLTPTQLRQFNMGGATGEVTPNAPTGPACSWGNTDGPSKMSISAAILTSGHGLVDVYSQKDTYRLFRPLPDIEGYPAAIASSADPGSGYCSIVVGVTNELAVSTIVQIDNSSPDFSNPCPRNQQVATDVVQTLKGGS</sequence>
<name>A0A4D4J8G2_9PSEU</name>
<evidence type="ECO:0000313" key="4">
    <source>
        <dbReference type="Proteomes" id="UP000298860"/>
    </source>
</evidence>
<dbReference type="AlphaFoldDB" id="A0A4D4J8G2"/>
<dbReference type="RefSeq" id="WP_192909706.1">
    <property type="nucleotide sequence ID" value="NZ_BJFL01000034.1"/>
</dbReference>
<evidence type="ECO:0000313" key="3">
    <source>
        <dbReference type="EMBL" id="GDY33095.1"/>
    </source>
</evidence>
<dbReference type="Pfam" id="PF12079">
    <property type="entry name" value="DUF3558"/>
    <property type="match status" value="1"/>
</dbReference>
<feature type="compositionally biased region" description="Polar residues" evidence="1">
    <location>
        <begin position="22"/>
        <end position="37"/>
    </location>
</feature>
<feature type="chain" id="PRO_5020469716" description="DUF3558 domain-containing protein" evidence="2">
    <location>
        <begin position="31"/>
        <end position="198"/>
    </location>
</feature>